<dbReference type="InterPro" id="IPR013762">
    <property type="entry name" value="Integrase-like_cat_sf"/>
</dbReference>
<feature type="domain" description="Integrase SSV1 C-terminal" evidence="1">
    <location>
        <begin position="181"/>
        <end position="269"/>
    </location>
</feature>
<dbReference type="Proteomes" id="UP000315289">
    <property type="component" value="Unassembled WGS sequence"/>
</dbReference>
<dbReference type="AlphaFoldDB" id="A0A557SUA2"/>
<dbReference type="OrthoDB" id="12173at2157"/>
<gene>
    <name evidence="2" type="ORF">NARC_90093</name>
</gene>
<accession>A0A557SUA2</accession>
<dbReference type="RefSeq" id="WP_144731942.1">
    <property type="nucleotide sequence ID" value="NZ_ML675585.1"/>
</dbReference>
<reference evidence="2 3" key="1">
    <citation type="journal article" date="2019" name="Front. Microbiol.">
        <title>Ammonia Oxidation by the Arctic Terrestrial Thaumarchaeote Candidatus Nitrosocosmicus arcticus Is Stimulated by Increasing Temperatures.</title>
        <authorList>
            <person name="Alves R.J.E."/>
            <person name="Kerou M."/>
            <person name="Zappe A."/>
            <person name="Bittner R."/>
            <person name="Abby S.S."/>
            <person name="Schmidt H.A."/>
            <person name="Pfeifer K."/>
            <person name="Schleper C."/>
        </authorList>
    </citation>
    <scope>NUCLEOTIDE SEQUENCE [LARGE SCALE GENOMIC DNA]</scope>
    <source>
        <strain evidence="2 3">Kfb</strain>
    </source>
</reference>
<organism evidence="2 3">
    <name type="scientific">Candidatus Nitrosocosmicus arcticus</name>
    <dbReference type="NCBI Taxonomy" id="2035267"/>
    <lineage>
        <taxon>Archaea</taxon>
        <taxon>Nitrososphaerota</taxon>
        <taxon>Nitrososphaeria</taxon>
        <taxon>Nitrososphaerales</taxon>
        <taxon>Nitrososphaeraceae</taxon>
        <taxon>Candidatus Nitrosocosmicus</taxon>
    </lineage>
</organism>
<dbReference type="InterPro" id="IPR031857">
    <property type="entry name" value="Integrase_SSV1_C"/>
</dbReference>
<sequence>MLRPGFEPGIVALRGNTQIPASMSNFREYLEMTLKLERTTVRNRMVYARKYSHLLETWDLSELVKLSNEKRGHIMRALALLSKYNGQYEKWQQVRRNYQLKWSSIDSLRGFQNILLENGDLNNMVDWIKLVIGKYPRFRNILLFNTLTGLRPTEALESYNLLLSSSSSYISNDGKRLEHYKYPTIFLRRTKKAFISLINENILRLVKDPENSIPNYSKIRLTFQRNNQNFKMSYCRKVFATFLRNEGVEAEIIDLLQGRIPNSIFLRHYYRPPLDKFNQLSKLLDKLYDLINSN</sequence>
<dbReference type="GO" id="GO:0006310">
    <property type="term" value="P:DNA recombination"/>
    <property type="evidence" value="ECO:0007669"/>
    <property type="project" value="InterPro"/>
</dbReference>
<name>A0A557SUA2_9ARCH</name>
<dbReference type="Gene3D" id="1.10.443.10">
    <property type="entry name" value="Intergrase catalytic core"/>
    <property type="match status" value="1"/>
</dbReference>
<proteinExistence type="predicted"/>
<evidence type="ECO:0000313" key="3">
    <source>
        <dbReference type="Proteomes" id="UP000315289"/>
    </source>
</evidence>
<protein>
    <recommendedName>
        <fullName evidence="1">Integrase SSV1 C-terminal domain-containing protein</fullName>
    </recommendedName>
</protein>
<evidence type="ECO:0000313" key="2">
    <source>
        <dbReference type="EMBL" id="TVP40187.1"/>
    </source>
</evidence>
<dbReference type="GO" id="GO:0003677">
    <property type="term" value="F:DNA binding"/>
    <property type="evidence" value="ECO:0007669"/>
    <property type="project" value="InterPro"/>
</dbReference>
<dbReference type="Pfam" id="PF16795">
    <property type="entry name" value="Phage_integr_3"/>
    <property type="match status" value="1"/>
</dbReference>
<keyword evidence="3" id="KW-1185">Reference proteome</keyword>
<comment type="caution">
    <text evidence="2">The sequence shown here is derived from an EMBL/GenBank/DDBJ whole genome shotgun (WGS) entry which is preliminary data.</text>
</comment>
<dbReference type="GO" id="GO:0015074">
    <property type="term" value="P:DNA integration"/>
    <property type="evidence" value="ECO:0007669"/>
    <property type="project" value="InterPro"/>
</dbReference>
<evidence type="ECO:0000259" key="1">
    <source>
        <dbReference type="Pfam" id="PF16795"/>
    </source>
</evidence>
<dbReference type="EMBL" id="VOAH01000009">
    <property type="protein sequence ID" value="TVP40187.1"/>
    <property type="molecule type" value="Genomic_DNA"/>
</dbReference>